<dbReference type="Proteomes" id="UP000492821">
    <property type="component" value="Unassembled WGS sequence"/>
</dbReference>
<dbReference type="Gene3D" id="1.10.287.110">
    <property type="entry name" value="DnaJ domain"/>
    <property type="match status" value="1"/>
</dbReference>
<sequence length="322" mass="36853">MRSKDHYLTVLELNRAASDEDVKKAFRRLALKFHPDKNNGDDAKFKEIKEAYEALITSGMSNNEPDFEPSFRSNFDAFRRFHEEMGAEFGFGTDQSSRPRPRAPRSRRARPHTTDFTDMPRFTHTSTTYSTGYQSPRFSDFGTRRNLHFQNTANIFELEISLHEVLTGVTLDETISRETRFSDGSTMVYNIPVKIPIKPGVRSNTKIYLESTSNQPAIAVVIMVKEHDHFIRNGNDLEYLHKISLKDALCKKPIKYHGLMDTIEEVTLNEIITPTTEIVIKGAGLPDYNDNTIKGDLIIKFDIEFPLRLDDVATEMIENALP</sequence>
<name>A0A7E4UYA6_PANRE</name>
<evidence type="ECO:0000313" key="5">
    <source>
        <dbReference type="WBParaSite" id="Pan_g14015.t1"/>
    </source>
</evidence>
<evidence type="ECO:0000259" key="3">
    <source>
        <dbReference type="PROSITE" id="PS50076"/>
    </source>
</evidence>
<dbReference type="Pfam" id="PF01556">
    <property type="entry name" value="DnaJ_C"/>
    <property type="match status" value="1"/>
</dbReference>
<dbReference type="PANTHER" id="PTHR24078">
    <property type="entry name" value="DNAJ HOMOLOG SUBFAMILY C MEMBER"/>
    <property type="match status" value="1"/>
</dbReference>
<accession>A0A7E4UYA6</accession>
<evidence type="ECO:0000256" key="1">
    <source>
        <dbReference type="ARBA" id="ARBA00023186"/>
    </source>
</evidence>
<evidence type="ECO:0000256" key="2">
    <source>
        <dbReference type="SAM" id="MobiDB-lite"/>
    </source>
</evidence>
<dbReference type="InterPro" id="IPR002939">
    <property type="entry name" value="DnaJ_C"/>
</dbReference>
<proteinExistence type="predicted"/>
<dbReference type="PROSITE" id="PS50076">
    <property type="entry name" value="DNAJ_2"/>
    <property type="match status" value="1"/>
</dbReference>
<dbReference type="InterPro" id="IPR008971">
    <property type="entry name" value="HSP40/DnaJ_pept-bd"/>
</dbReference>
<dbReference type="InterPro" id="IPR036869">
    <property type="entry name" value="J_dom_sf"/>
</dbReference>
<dbReference type="SMART" id="SM00271">
    <property type="entry name" value="DnaJ"/>
    <property type="match status" value="1"/>
</dbReference>
<dbReference type="GO" id="GO:0051082">
    <property type="term" value="F:unfolded protein binding"/>
    <property type="evidence" value="ECO:0007669"/>
    <property type="project" value="InterPro"/>
</dbReference>
<organism evidence="4 5">
    <name type="scientific">Panagrellus redivivus</name>
    <name type="common">Microworm</name>
    <dbReference type="NCBI Taxonomy" id="6233"/>
    <lineage>
        <taxon>Eukaryota</taxon>
        <taxon>Metazoa</taxon>
        <taxon>Ecdysozoa</taxon>
        <taxon>Nematoda</taxon>
        <taxon>Chromadorea</taxon>
        <taxon>Rhabditida</taxon>
        <taxon>Tylenchina</taxon>
        <taxon>Panagrolaimomorpha</taxon>
        <taxon>Panagrolaimoidea</taxon>
        <taxon>Panagrolaimidae</taxon>
        <taxon>Panagrellus</taxon>
    </lineage>
</organism>
<dbReference type="Gene3D" id="2.60.260.20">
    <property type="entry name" value="Urease metallochaperone UreE, N-terminal domain"/>
    <property type="match status" value="2"/>
</dbReference>
<keyword evidence="1" id="KW-0143">Chaperone</keyword>
<dbReference type="InterPro" id="IPR051339">
    <property type="entry name" value="DnaJ_subfamily_B"/>
</dbReference>
<dbReference type="WBParaSite" id="Pan_g14015.t1">
    <property type="protein sequence ID" value="Pan_g14015.t1"/>
    <property type="gene ID" value="Pan_g14015"/>
</dbReference>
<reference evidence="5" key="2">
    <citation type="submission" date="2020-10" db="UniProtKB">
        <authorList>
            <consortium name="WormBaseParasite"/>
        </authorList>
    </citation>
    <scope>IDENTIFICATION</scope>
</reference>
<dbReference type="SUPFAM" id="SSF49493">
    <property type="entry name" value="HSP40/DnaJ peptide-binding domain"/>
    <property type="match status" value="1"/>
</dbReference>
<dbReference type="Pfam" id="PF00226">
    <property type="entry name" value="DnaJ"/>
    <property type="match status" value="1"/>
</dbReference>
<reference evidence="4" key="1">
    <citation type="journal article" date="2013" name="Genetics">
        <title>The draft genome and transcriptome of Panagrellus redivivus are shaped by the harsh demands of a free-living lifestyle.</title>
        <authorList>
            <person name="Srinivasan J."/>
            <person name="Dillman A.R."/>
            <person name="Macchietto M.G."/>
            <person name="Heikkinen L."/>
            <person name="Lakso M."/>
            <person name="Fracchia K.M."/>
            <person name="Antoshechkin I."/>
            <person name="Mortazavi A."/>
            <person name="Wong G."/>
            <person name="Sternberg P.W."/>
        </authorList>
    </citation>
    <scope>NUCLEOTIDE SEQUENCE [LARGE SCALE GENOMIC DNA]</scope>
    <source>
        <strain evidence="4">MT8872</strain>
    </source>
</reference>
<dbReference type="PANTHER" id="PTHR24078:SF553">
    <property type="entry name" value="DNAJ HOMOLOG SUBFAMILY B MEMBER 5"/>
    <property type="match status" value="1"/>
</dbReference>
<dbReference type="CDD" id="cd10747">
    <property type="entry name" value="DnaJ_C"/>
    <property type="match status" value="1"/>
</dbReference>
<keyword evidence="4" id="KW-1185">Reference proteome</keyword>
<evidence type="ECO:0000313" key="4">
    <source>
        <dbReference type="Proteomes" id="UP000492821"/>
    </source>
</evidence>
<dbReference type="CDD" id="cd06257">
    <property type="entry name" value="DnaJ"/>
    <property type="match status" value="1"/>
</dbReference>
<feature type="compositionally biased region" description="Basic residues" evidence="2">
    <location>
        <begin position="99"/>
        <end position="111"/>
    </location>
</feature>
<dbReference type="AlphaFoldDB" id="A0A7E4UYA6"/>
<dbReference type="GO" id="GO:0051087">
    <property type="term" value="F:protein-folding chaperone binding"/>
    <property type="evidence" value="ECO:0007669"/>
    <property type="project" value="TreeGrafter"/>
</dbReference>
<feature type="domain" description="J" evidence="3">
    <location>
        <begin position="6"/>
        <end position="79"/>
    </location>
</feature>
<dbReference type="InterPro" id="IPR001623">
    <property type="entry name" value="DnaJ_domain"/>
</dbReference>
<dbReference type="PRINTS" id="PR00625">
    <property type="entry name" value="JDOMAIN"/>
</dbReference>
<feature type="region of interest" description="Disordered" evidence="2">
    <location>
        <begin position="89"/>
        <end position="131"/>
    </location>
</feature>
<dbReference type="GO" id="GO:0006457">
    <property type="term" value="P:protein folding"/>
    <property type="evidence" value="ECO:0007669"/>
    <property type="project" value="InterPro"/>
</dbReference>
<dbReference type="SUPFAM" id="SSF46565">
    <property type="entry name" value="Chaperone J-domain"/>
    <property type="match status" value="1"/>
</dbReference>
<protein>
    <submittedName>
        <fullName evidence="5">J domain-containing protein</fullName>
    </submittedName>
</protein>
<dbReference type="GO" id="GO:0005829">
    <property type="term" value="C:cytosol"/>
    <property type="evidence" value="ECO:0007669"/>
    <property type="project" value="TreeGrafter"/>
</dbReference>